<dbReference type="Gene3D" id="3.30.1460.10">
    <property type="match status" value="1"/>
</dbReference>
<dbReference type="Pfam" id="PF10722">
    <property type="entry name" value="YbjN"/>
    <property type="match status" value="1"/>
</dbReference>
<dbReference type="InterPro" id="IPR019660">
    <property type="entry name" value="Put_sensory_transdc_reg_YbjN"/>
</dbReference>
<dbReference type="RefSeq" id="WP_148464023.1">
    <property type="nucleotide sequence ID" value="NZ_JBCLPP010000002.1"/>
</dbReference>
<accession>A0ABV4CUN1</accession>
<reference evidence="1 2" key="1">
    <citation type="submission" date="2024-03" db="EMBL/GenBank/DDBJ databases">
        <title>Mouse gut bacterial collection (mGBC) of GemPharmatech.</title>
        <authorList>
            <person name="He Y."/>
            <person name="Dong L."/>
            <person name="Wu D."/>
            <person name="Gao X."/>
            <person name="Lin Z."/>
        </authorList>
    </citation>
    <scope>NUCLEOTIDE SEQUENCE [LARGE SCALE GENOMIC DNA]</scope>
    <source>
        <strain evidence="1 2">54-13</strain>
    </source>
</reference>
<dbReference type="Proteomes" id="UP001565200">
    <property type="component" value="Unassembled WGS sequence"/>
</dbReference>
<comment type="caution">
    <text evidence="1">The sequence shown here is derived from an EMBL/GenBank/DDBJ whole genome shotgun (WGS) entry which is preliminary data.</text>
</comment>
<dbReference type="SUPFAM" id="SSF69635">
    <property type="entry name" value="Type III secretory system chaperone-like"/>
    <property type="match status" value="1"/>
</dbReference>
<dbReference type="EMBL" id="JBCLPP010000002">
    <property type="protein sequence ID" value="MEY8244240.1"/>
    <property type="molecule type" value="Genomic_DNA"/>
</dbReference>
<evidence type="ECO:0000313" key="1">
    <source>
        <dbReference type="EMBL" id="MEY8244240.1"/>
    </source>
</evidence>
<gene>
    <name evidence="1" type="ORF">AAK873_01255</name>
</gene>
<name>A0ABV4CUN1_9BACT</name>
<sequence>MKKTLPYFEPVVKSTQATDSPDLYFGSFDLFEEGKYVEAIRMVLDSNNPDISEQFGNEDGTEYHIPHGSVIINISITPDGMLNAEVPFMRVPKENAVAMLRAVASLNTGRLMLARFYLEDEMLSVRWSCPLSEAHPSTFDWQINNMCRVADDFDDEFVANFGAERLCEPIVTRYDENTIDRLYDAIQSIGRITLEAVADFTKERRFGIAWNALMSSFCQIDYVANPQGNLKDELNDAIRDLNNDEHTPESVLVKKASGALEKILAKSKEDIAVDLYETHMIESPKRRSTIANMQKNFKEIYRNLLDHYQGGDYSQAAVGLIRKIYEAYHYCDMDDSLNEFFVDLLKASADRPFEDAGRPLISGLDQFLAVRVESDEEDEATVEDDAEYEGCENTSCDVRHDDIKEELRQLQSRLTEALQEEDFAAYALYATRLQQCIMTHLLS</sequence>
<protein>
    <submittedName>
        <fullName evidence="1">YbjN domain-containing protein</fullName>
    </submittedName>
</protein>
<evidence type="ECO:0000313" key="2">
    <source>
        <dbReference type="Proteomes" id="UP001565200"/>
    </source>
</evidence>
<proteinExistence type="predicted"/>
<keyword evidence="2" id="KW-1185">Reference proteome</keyword>
<organism evidence="1 2">
    <name type="scientific">Heminiphilus faecis</name>
    <dbReference type="NCBI Taxonomy" id="2601703"/>
    <lineage>
        <taxon>Bacteria</taxon>
        <taxon>Pseudomonadati</taxon>
        <taxon>Bacteroidota</taxon>
        <taxon>Bacteroidia</taxon>
        <taxon>Bacteroidales</taxon>
        <taxon>Muribaculaceae</taxon>
        <taxon>Heminiphilus</taxon>
    </lineage>
</organism>